<protein>
    <submittedName>
        <fullName evidence="2">Uncharacterized protein</fullName>
    </submittedName>
</protein>
<sequence length="105" mass="12126">MTTTGVESLPERARGKEKEGSENTRYTLAAILPVRCTKPGHPVCNTRERERKKERYVCPCHRRHRHRHRPPSPSPPLPLLFSRLELRLSLARLASAHANWLHIAH</sequence>
<dbReference type="Proteomes" id="UP000053097">
    <property type="component" value="Unassembled WGS sequence"/>
</dbReference>
<dbReference type="AlphaFoldDB" id="A0A026VU76"/>
<reference evidence="2 3" key="1">
    <citation type="journal article" date="2014" name="Curr. Biol.">
        <title>The genome of the clonal raider ant Cerapachys biroi.</title>
        <authorList>
            <person name="Oxley P.R."/>
            <person name="Ji L."/>
            <person name="Fetter-Pruneda I."/>
            <person name="McKenzie S.K."/>
            <person name="Li C."/>
            <person name="Hu H."/>
            <person name="Zhang G."/>
            <person name="Kronauer D.J."/>
        </authorList>
    </citation>
    <scope>NUCLEOTIDE SEQUENCE [LARGE SCALE GENOMIC DNA]</scope>
</reference>
<feature type="compositionally biased region" description="Basic and acidic residues" evidence="1">
    <location>
        <begin position="9"/>
        <end position="22"/>
    </location>
</feature>
<name>A0A026VU76_OOCBI</name>
<evidence type="ECO:0000313" key="3">
    <source>
        <dbReference type="Proteomes" id="UP000053097"/>
    </source>
</evidence>
<evidence type="ECO:0000256" key="1">
    <source>
        <dbReference type="SAM" id="MobiDB-lite"/>
    </source>
</evidence>
<evidence type="ECO:0000313" key="2">
    <source>
        <dbReference type="EMBL" id="EZA47195.1"/>
    </source>
</evidence>
<dbReference type="EMBL" id="KK107921">
    <property type="protein sequence ID" value="EZA47195.1"/>
    <property type="molecule type" value="Genomic_DNA"/>
</dbReference>
<feature type="region of interest" description="Disordered" evidence="1">
    <location>
        <begin position="1"/>
        <end position="24"/>
    </location>
</feature>
<gene>
    <name evidence="2" type="ORF">X777_16457</name>
</gene>
<keyword evidence="3" id="KW-1185">Reference proteome</keyword>
<organism evidence="2 3">
    <name type="scientific">Ooceraea biroi</name>
    <name type="common">Clonal raider ant</name>
    <name type="synonym">Cerapachys biroi</name>
    <dbReference type="NCBI Taxonomy" id="2015173"/>
    <lineage>
        <taxon>Eukaryota</taxon>
        <taxon>Metazoa</taxon>
        <taxon>Ecdysozoa</taxon>
        <taxon>Arthropoda</taxon>
        <taxon>Hexapoda</taxon>
        <taxon>Insecta</taxon>
        <taxon>Pterygota</taxon>
        <taxon>Neoptera</taxon>
        <taxon>Endopterygota</taxon>
        <taxon>Hymenoptera</taxon>
        <taxon>Apocrita</taxon>
        <taxon>Aculeata</taxon>
        <taxon>Formicoidea</taxon>
        <taxon>Formicidae</taxon>
        <taxon>Dorylinae</taxon>
        <taxon>Ooceraea</taxon>
    </lineage>
</organism>
<proteinExistence type="predicted"/>
<accession>A0A026VU76</accession>